<evidence type="ECO:0000259" key="4">
    <source>
        <dbReference type="PROSITE" id="PS50102"/>
    </source>
</evidence>
<dbReference type="InterPro" id="IPR052462">
    <property type="entry name" value="SLIRP/GR-RBP-like"/>
</dbReference>
<organism evidence="6 7">
    <name type="scientific">Exaiptasia diaphana</name>
    <name type="common">Tropical sea anemone</name>
    <name type="synonym">Aiptasia pulchella</name>
    <dbReference type="NCBI Taxonomy" id="2652724"/>
    <lineage>
        <taxon>Eukaryota</taxon>
        <taxon>Metazoa</taxon>
        <taxon>Cnidaria</taxon>
        <taxon>Anthozoa</taxon>
        <taxon>Hexacorallia</taxon>
        <taxon>Actiniaria</taxon>
        <taxon>Aiptasiidae</taxon>
        <taxon>Exaiptasia</taxon>
    </lineage>
</organism>
<dbReference type="PROSITE" id="PS50102">
    <property type="entry name" value="RRM"/>
    <property type="match status" value="1"/>
</dbReference>
<name>A0A913WUP6_EXADI</name>
<dbReference type="GeneID" id="110233459"/>
<evidence type="ECO:0008006" key="8">
    <source>
        <dbReference type="Google" id="ProtNLM"/>
    </source>
</evidence>
<dbReference type="RefSeq" id="XP_020894411.1">
    <property type="nucleotide sequence ID" value="XM_021038752.2"/>
</dbReference>
<keyword evidence="7" id="KW-1185">Reference proteome</keyword>
<evidence type="ECO:0000259" key="5">
    <source>
        <dbReference type="PROSITE" id="PS50829"/>
    </source>
</evidence>
<dbReference type="AlphaFoldDB" id="A0A913WUP6"/>
<protein>
    <recommendedName>
        <fullName evidence="8">RRM domain-containing protein</fullName>
    </recommendedName>
</protein>
<dbReference type="Pfam" id="PF02213">
    <property type="entry name" value="GYF"/>
    <property type="match status" value="1"/>
</dbReference>
<accession>A0A913WUP6</accession>
<dbReference type="Gene3D" id="3.30.70.330">
    <property type="match status" value="1"/>
</dbReference>
<dbReference type="PROSITE" id="PS50829">
    <property type="entry name" value="GYF"/>
    <property type="match status" value="1"/>
</dbReference>
<dbReference type="InterPro" id="IPR035979">
    <property type="entry name" value="RBD_domain_sf"/>
</dbReference>
<dbReference type="PANTHER" id="PTHR48027">
    <property type="entry name" value="HETEROGENEOUS NUCLEAR RIBONUCLEOPROTEIN 87F-RELATED"/>
    <property type="match status" value="1"/>
</dbReference>
<feature type="region of interest" description="Disordered" evidence="3">
    <location>
        <begin position="238"/>
        <end position="361"/>
    </location>
</feature>
<dbReference type="InterPro" id="IPR035445">
    <property type="entry name" value="GYF-like_dom_sf"/>
</dbReference>
<sequence length="385" mass="44780">MATFGWSYKSNISGVKRPKEIHRKIEDWQKDREDVKIPLHRQTHSSESVNAGMKRRRYNPKAKIFIGSLNKDTKPITLAEYFSFFGEISYMKIIKDKETKVSRGFAFITFVEVEDAEKAVRWCRGNHPRVDGKEIRVGFAERRFGPVDKRPSELIGGIKVPSERRDTHTLYWEYKWTLGPESEVYGPYETGLMLQWCKMGYFTSGCWVRQVHHVNSGQEKKTQGSECSDKSEKIFSSLVDSYSSSSEDEETPKKRTKTDSTRENPTNLTENDETSGNNERKDEDSISNDNKLEQKSELQKEEKETESVLEFDKDKNLSKDKDVESDVSTEEVLHSYYQKDEDGYKTSDIFGRDSSSEDEDYDFSDEQFMENDFVHINDIDFSIFP</sequence>
<feature type="compositionally biased region" description="Basic and acidic residues" evidence="3">
    <location>
        <begin position="278"/>
        <end position="324"/>
    </location>
</feature>
<evidence type="ECO:0000256" key="3">
    <source>
        <dbReference type="SAM" id="MobiDB-lite"/>
    </source>
</evidence>
<feature type="compositionally biased region" description="Basic and acidic residues" evidence="3">
    <location>
        <begin position="251"/>
        <end position="262"/>
    </location>
</feature>
<dbReference type="InterPro" id="IPR000504">
    <property type="entry name" value="RRM_dom"/>
</dbReference>
<feature type="compositionally biased region" description="Polar residues" evidence="3">
    <location>
        <begin position="263"/>
        <end position="277"/>
    </location>
</feature>
<dbReference type="InterPro" id="IPR012677">
    <property type="entry name" value="Nucleotide-bd_a/b_plait_sf"/>
</dbReference>
<dbReference type="SMART" id="SM00360">
    <property type="entry name" value="RRM"/>
    <property type="match status" value="1"/>
</dbReference>
<evidence type="ECO:0000313" key="6">
    <source>
        <dbReference type="EnsemblMetazoa" id="XP_020894411.1"/>
    </source>
</evidence>
<evidence type="ECO:0000313" key="7">
    <source>
        <dbReference type="Proteomes" id="UP000887567"/>
    </source>
</evidence>
<dbReference type="OMA" id="TLYWEYK"/>
<dbReference type="Pfam" id="PF00076">
    <property type="entry name" value="RRM_1"/>
    <property type="match status" value="1"/>
</dbReference>
<evidence type="ECO:0000256" key="2">
    <source>
        <dbReference type="PROSITE-ProRule" id="PRU00176"/>
    </source>
</evidence>
<dbReference type="EnsemblMetazoa" id="XM_021038752.2">
    <property type="protein sequence ID" value="XP_020894411.1"/>
    <property type="gene ID" value="LOC110233459"/>
</dbReference>
<dbReference type="GO" id="GO:0003723">
    <property type="term" value="F:RNA binding"/>
    <property type="evidence" value="ECO:0007669"/>
    <property type="project" value="UniProtKB-UniRule"/>
</dbReference>
<dbReference type="OrthoDB" id="442677at2759"/>
<keyword evidence="1 2" id="KW-0694">RNA-binding</keyword>
<dbReference type="SUPFAM" id="SSF55277">
    <property type="entry name" value="GYF domain"/>
    <property type="match status" value="1"/>
</dbReference>
<evidence type="ECO:0000256" key="1">
    <source>
        <dbReference type="ARBA" id="ARBA00022884"/>
    </source>
</evidence>
<dbReference type="SUPFAM" id="SSF54928">
    <property type="entry name" value="RNA-binding domain, RBD"/>
    <property type="match status" value="1"/>
</dbReference>
<feature type="domain" description="RRM" evidence="4">
    <location>
        <begin position="62"/>
        <end position="142"/>
    </location>
</feature>
<dbReference type="Gene3D" id="3.30.1490.40">
    <property type="match status" value="1"/>
</dbReference>
<proteinExistence type="predicted"/>
<reference evidence="6" key="1">
    <citation type="submission" date="2022-11" db="UniProtKB">
        <authorList>
            <consortium name="EnsemblMetazoa"/>
        </authorList>
    </citation>
    <scope>IDENTIFICATION</scope>
</reference>
<feature type="compositionally biased region" description="Basic and acidic residues" evidence="3">
    <location>
        <begin position="331"/>
        <end position="355"/>
    </location>
</feature>
<feature type="domain" description="GYF" evidence="5">
    <location>
        <begin position="169"/>
        <end position="224"/>
    </location>
</feature>
<dbReference type="Proteomes" id="UP000887567">
    <property type="component" value="Unplaced"/>
</dbReference>
<dbReference type="KEGG" id="epa:110233459"/>
<dbReference type="InterPro" id="IPR003169">
    <property type="entry name" value="GYF"/>
</dbReference>